<keyword evidence="3 6" id="KW-0378">Hydrolase</keyword>
<dbReference type="PANTHER" id="PTHR10183">
    <property type="entry name" value="CALPAIN"/>
    <property type="match status" value="1"/>
</dbReference>
<organism evidence="9 10">
    <name type="scientific">Actinia tenebrosa</name>
    <name type="common">Australian red waratah sea anemone</name>
    <dbReference type="NCBI Taxonomy" id="6105"/>
    <lineage>
        <taxon>Eukaryota</taxon>
        <taxon>Metazoa</taxon>
        <taxon>Cnidaria</taxon>
        <taxon>Anthozoa</taxon>
        <taxon>Hexacorallia</taxon>
        <taxon>Actiniaria</taxon>
        <taxon>Actiniidae</taxon>
        <taxon>Actinia</taxon>
    </lineage>
</organism>
<dbReference type="CDD" id="cd00214">
    <property type="entry name" value="Calpain_III"/>
    <property type="match status" value="1"/>
</dbReference>
<dbReference type="FunFam" id="3.90.70.10:FF:000064">
    <property type="entry name" value="calpain-6"/>
    <property type="match status" value="1"/>
</dbReference>
<dbReference type="InterPro" id="IPR001300">
    <property type="entry name" value="Peptidase_C2_calpain_cat"/>
</dbReference>
<dbReference type="RefSeq" id="XP_031566530.1">
    <property type="nucleotide sequence ID" value="XM_031710670.1"/>
</dbReference>
<evidence type="ECO:0000313" key="10">
    <source>
        <dbReference type="RefSeq" id="XP_031566530.1"/>
    </source>
</evidence>
<evidence type="ECO:0000256" key="1">
    <source>
        <dbReference type="ARBA" id="ARBA00007623"/>
    </source>
</evidence>
<dbReference type="InterPro" id="IPR035892">
    <property type="entry name" value="C2_domain_sf"/>
</dbReference>
<reference evidence="10" key="1">
    <citation type="submission" date="2025-08" db="UniProtKB">
        <authorList>
            <consortium name="RefSeq"/>
        </authorList>
    </citation>
    <scope>IDENTIFICATION</scope>
    <source>
        <tissue evidence="10">Tentacle</tissue>
    </source>
</reference>
<dbReference type="InParanoid" id="A0A6P8IIL7"/>
<feature type="active site" evidence="5 6">
    <location>
        <position position="83"/>
    </location>
</feature>
<sequence length="644" mass="73779">MVRLHYYRDQKYSNLKSQCEREQSLFVDKEFPPEAQSLFFSRSNVAERVVWKRPKDICAPLEPKLFVGGADSHDVTQGKLGNCWFVAACSSLALRPSLLDKVIPDKKHQEWDPQHPDNYKGIFRFRFYRQGKWTEVVVDDMLPTINGELVYIHSTEKNEFWSALVEKAYAKMAGTYEALEAGNTGDALVDFTGGVGESVNLKEGGYANDPEKREQLFKTMQKGMKDQSLMSASIKITNRNEMEQKLETGLVKGHAYGVTDVKKVTIGEGLLSLFNKQHFHMIRLRNPWGQKEWNGAWSDGSEEWNKLKENDRKKMGIIFDNDGEFWMSFEDFCSHFTNATLCHVVNPSIINVIFKQWHVYKHNYQWTPGQNAGGCVQNRASFLKNPQYAFDVKDGESGQAMIALMQEDRRKDKSKGATNLTIGFYVMKVEENRKYRVHTVFKKAGDSIFINAREIMSRLHLGKGRYVVVPSTYEPEVSGNFMIRIYTEKRSRARFLDQEHSVGSKIWCCLPQCRAPQCIVSVYIVSASGLQRTGVSLTPDPYATISCEGRKVKTPVLKNTLEPKWNAGALFYVRQPQKSQITIQIWDYNWTIDTFMGQAKIPINITNSKTQSTHNLKGRRRRQYEEVPGTITVQIAAYADLFSI</sequence>
<dbReference type="KEGG" id="aten:116301588"/>
<evidence type="ECO:0000256" key="3">
    <source>
        <dbReference type="ARBA" id="ARBA00022801"/>
    </source>
</evidence>
<dbReference type="InterPro" id="IPR000008">
    <property type="entry name" value="C2_dom"/>
</dbReference>
<feature type="active site" evidence="5 6">
    <location>
        <position position="286"/>
    </location>
</feature>
<dbReference type="Gene3D" id="3.90.70.10">
    <property type="entry name" value="Cysteine proteinases"/>
    <property type="match status" value="1"/>
</dbReference>
<dbReference type="SMART" id="SM00239">
    <property type="entry name" value="C2"/>
    <property type="match status" value="1"/>
</dbReference>
<dbReference type="SUPFAM" id="SSF54001">
    <property type="entry name" value="Cysteine proteinases"/>
    <property type="match status" value="1"/>
</dbReference>
<dbReference type="GeneID" id="116301588"/>
<dbReference type="CDD" id="cd04046">
    <property type="entry name" value="C2_Calpain"/>
    <property type="match status" value="1"/>
</dbReference>
<evidence type="ECO:0000313" key="9">
    <source>
        <dbReference type="Proteomes" id="UP000515163"/>
    </source>
</evidence>
<dbReference type="InterPro" id="IPR022682">
    <property type="entry name" value="Calpain_domain_III"/>
</dbReference>
<proteinExistence type="inferred from homology"/>
<dbReference type="FunFam" id="2.60.40.150:FF:000131">
    <property type="entry name" value="calpain-6"/>
    <property type="match status" value="1"/>
</dbReference>
<evidence type="ECO:0000259" key="8">
    <source>
        <dbReference type="PROSITE" id="PS50203"/>
    </source>
</evidence>
<comment type="similarity">
    <text evidence="1">Belongs to the peptidase C2 family.</text>
</comment>
<dbReference type="InterPro" id="IPR033883">
    <property type="entry name" value="C2_III"/>
</dbReference>
<dbReference type="FunCoup" id="A0A6P8IIL7">
    <property type="interactions" value="94"/>
</dbReference>
<dbReference type="CDD" id="cd00044">
    <property type="entry name" value="CysPc"/>
    <property type="match status" value="1"/>
</dbReference>
<evidence type="ECO:0000256" key="4">
    <source>
        <dbReference type="ARBA" id="ARBA00022807"/>
    </source>
</evidence>
<dbReference type="PANTHER" id="PTHR10183:SF379">
    <property type="entry name" value="CALPAIN-5"/>
    <property type="match status" value="1"/>
</dbReference>
<feature type="domain" description="C2" evidence="7">
    <location>
        <begin position="501"/>
        <end position="616"/>
    </location>
</feature>
<dbReference type="PRINTS" id="PR00704">
    <property type="entry name" value="CALPAIN"/>
</dbReference>
<name>A0A6P8IIL7_ACTTE</name>
<keyword evidence="4 6" id="KW-0788">Thiol protease</keyword>
<feature type="active site" evidence="5 6">
    <location>
        <position position="254"/>
    </location>
</feature>
<dbReference type="Gene3D" id="2.60.120.380">
    <property type="match status" value="1"/>
</dbReference>
<evidence type="ECO:0000256" key="2">
    <source>
        <dbReference type="ARBA" id="ARBA00022670"/>
    </source>
</evidence>
<dbReference type="SUPFAM" id="SSF49758">
    <property type="entry name" value="Calpain large subunit, middle domain (domain III)"/>
    <property type="match status" value="1"/>
</dbReference>
<accession>A0A6P8IIL7</accession>
<dbReference type="SUPFAM" id="SSF49562">
    <property type="entry name" value="C2 domain (Calcium/lipid-binding domain, CaLB)"/>
    <property type="match status" value="1"/>
</dbReference>
<dbReference type="SMART" id="SM00230">
    <property type="entry name" value="CysPc"/>
    <property type="match status" value="1"/>
</dbReference>
<dbReference type="SMART" id="SM00720">
    <property type="entry name" value="calpain_III"/>
    <property type="match status" value="1"/>
</dbReference>
<dbReference type="OrthoDB" id="424753at2759"/>
<dbReference type="AlphaFoldDB" id="A0A6P8IIL7"/>
<gene>
    <name evidence="10" type="primary">LOC116301588</name>
</gene>
<dbReference type="InterPro" id="IPR036213">
    <property type="entry name" value="Calpain_III_sf"/>
</dbReference>
<evidence type="ECO:0000256" key="5">
    <source>
        <dbReference type="PIRSR" id="PIRSR622684-1"/>
    </source>
</evidence>
<dbReference type="Proteomes" id="UP000515163">
    <property type="component" value="Unplaced"/>
</dbReference>
<evidence type="ECO:0000259" key="7">
    <source>
        <dbReference type="PROSITE" id="PS50004"/>
    </source>
</evidence>
<keyword evidence="2 6" id="KW-0645">Protease</keyword>
<dbReference type="GO" id="GO:0005737">
    <property type="term" value="C:cytoplasm"/>
    <property type="evidence" value="ECO:0007669"/>
    <property type="project" value="TreeGrafter"/>
</dbReference>
<dbReference type="Pfam" id="PF00168">
    <property type="entry name" value="C2"/>
    <property type="match status" value="1"/>
</dbReference>
<feature type="domain" description="Calpain catalytic" evidence="8">
    <location>
        <begin position="25"/>
        <end position="345"/>
    </location>
</feature>
<dbReference type="PROSITE" id="PS50203">
    <property type="entry name" value="CALPAIN_CAT"/>
    <property type="match status" value="1"/>
</dbReference>
<dbReference type="GO" id="GO:0004198">
    <property type="term" value="F:calcium-dependent cysteine-type endopeptidase activity"/>
    <property type="evidence" value="ECO:0007669"/>
    <property type="project" value="InterPro"/>
</dbReference>
<dbReference type="PROSITE" id="PS50004">
    <property type="entry name" value="C2"/>
    <property type="match status" value="1"/>
</dbReference>
<keyword evidence="9" id="KW-1185">Reference proteome</keyword>
<dbReference type="Pfam" id="PF01067">
    <property type="entry name" value="Calpain_III"/>
    <property type="match status" value="1"/>
</dbReference>
<dbReference type="InterPro" id="IPR038765">
    <property type="entry name" value="Papain-like_cys_pep_sf"/>
</dbReference>
<dbReference type="InterPro" id="IPR022683">
    <property type="entry name" value="Calpain_III"/>
</dbReference>
<evidence type="ECO:0000256" key="6">
    <source>
        <dbReference type="PROSITE-ProRule" id="PRU00239"/>
    </source>
</evidence>
<dbReference type="GO" id="GO:0006508">
    <property type="term" value="P:proteolysis"/>
    <property type="evidence" value="ECO:0007669"/>
    <property type="project" value="UniProtKB-KW"/>
</dbReference>
<dbReference type="InterPro" id="IPR033884">
    <property type="entry name" value="C2_Calpain"/>
</dbReference>
<dbReference type="InterPro" id="IPR022684">
    <property type="entry name" value="Calpain_cysteine_protease"/>
</dbReference>
<dbReference type="PROSITE" id="PS00139">
    <property type="entry name" value="THIOL_PROTEASE_CYS"/>
    <property type="match status" value="1"/>
</dbReference>
<dbReference type="InterPro" id="IPR000169">
    <property type="entry name" value="Pept_cys_AS"/>
</dbReference>
<dbReference type="Pfam" id="PF00648">
    <property type="entry name" value="Peptidase_C2"/>
    <property type="match status" value="1"/>
</dbReference>
<dbReference type="Gene3D" id="2.60.40.150">
    <property type="entry name" value="C2 domain"/>
    <property type="match status" value="1"/>
</dbReference>
<protein>
    <submittedName>
        <fullName evidence="10">Calpain-5-like</fullName>
    </submittedName>
</protein>